<evidence type="ECO:0000256" key="1">
    <source>
        <dbReference type="SAM" id="MobiDB-lite"/>
    </source>
</evidence>
<keyword evidence="2" id="KW-0812">Transmembrane</keyword>
<feature type="region of interest" description="Disordered" evidence="1">
    <location>
        <begin position="127"/>
        <end position="177"/>
    </location>
</feature>
<dbReference type="VEuPathDB" id="PlasmoDB:PVX_103150"/>
<gene>
    <name evidence="3" type="ORF">PVP01_0839800</name>
</gene>
<reference evidence="4" key="1">
    <citation type="submission" date="2016-07" db="EMBL/GenBank/DDBJ databases">
        <authorList>
            <consortium name="Pathogen Informatics"/>
        </authorList>
    </citation>
    <scope>NUCLEOTIDE SEQUENCE [LARGE SCALE GENOMIC DNA]</scope>
</reference>
<dbReference type="AlphaFoldDB" id="A0A564ZUG0"/>
<evidence type="ECO:0000313" key="3">
    <source>
        <dbReference type="EMBL" id="VUZ95545.1"/>
    </source>
</evidence>
<dbReference type="VEuPathDB" id="PlasmoDB:PVW1_000011500"/>
<sequence length="500" mass="55611">MSSWAGTSRISSDLIKRYIQPKCISDYSRYRNEFVRQIEALSKSNQREFCKRCDIIKKNIKEKDRELNHCYVKNLVTVKLIQNDNIKDFIEECPEIPECNKKYIPSANIKESSSLKKTVTERSCISGKGCNKETATKREEKPKLQPGVPAGNPKRISSSRLQHKDQRPQVPTGNEPINTRVISQSQPSTTHTVPLVAQVEVPEHEKKHLALSESSKVNAEETHPKDLIVPAAINNESATGHSSEVMDSGKNTIQVKLPGDEAFDGNPPGQQHISDKVLLRNDSNDQAVASNIRDTTLTTEGVSLGENPSDRNHVEVSAKAGDLVSATASEHHGEETATETVSGDESTINSAGSELKNFSDENSSNADTNTENFPDKNLCSEEYSDKFLSTDTPCNVEKGSELVSDNDNELDIFGKILVAISNKDHIIQASIPIGIVLLLGLLFKYTSLWRILTKKKRKEPVDMNEELHSVLQEPSIMDEERSIPFSYGAFEHSTFDENTY</sequence>
<feature type="compositionally biased region" description="Basic and acidic residues" evidence="1">
    <location>
        <begin position="130"/>
        <end position="143"/>
    </location>
</feature>
<dbReference type="VEuPathDB" id="PlasmoDB:PVP01_0839800"/>
<feature type="region of interest" description="Disordered" evidence="1">
    <location>
        <begin position="327"/>
        <end position="375"/>
    </location>
</feature>
<dbReference type="EMBL" id="LT635619">
    <property type="protein sequence ID" value="VUZ95545.1"/>
    <property type="molecule type" value="Genomic_DNA"/>
</dbReference>
<keyword evidence="2" id="KW-1133">Transmembrane helix</keyword>
<protein>
    <submittedName>
        <fullName evidence="3">VIR protein</fullName>
    </submittedName>
</protein>
<evidence type="ECO:0000313" key="4">
    <source>
        <dbReference type="Proteomes" id="UP000220605"/>
    </source>
</evidence>
<feature type="compositionally biased region" description="Polar residues" evidence="1">
    <location>
        <begin position="338"/>
        <end position="352"/>
    </location>
</feature>
<feature type="compositionally biased region" description="Polar residues" evidence="1">
    <location>
        <begin position="360"/>
        <end position="372"/>
    </location>
</feature>
<organism evidence="3 4">
    <name type="scientific">Plasmodium vivax</name>
    <name type="common">malaria parasite P. vivax</name>
    <dbReference type="NCBI Taxonomy" id="5855"/>
    <lineage>
        <taxon>Eukaryota</taxon>
        <taxon>Sar</taxon>
        <taxon>Alveolata</taxon>
        <taxon>Apicomplexa</taxon>
        <taxon>Aconoidasida</taxon>
        <taxon>Haemosporida</taxon>
        <taxon>Plasmodiidae</taxon>
        <taxon>Plasmodium</taxon>
        <taxon>Plasmodium (Plasmodium)</taxon>
    </lineage>
</organism>
<dbReference type="Proteomes" id="UP000220605">
    <property type="component" value="Chromosome 8"/>
</dbReference>
<name>A0A564ZUG0_PLAVI</name>
<dbReference type="VEuPathDB" id="PlasmoDB:PVPAM_040005300"/>
<keyword evidence="2" id="KW-0472">Membrane</keyword>
<evidence type="ECO:0000256" key="2">
    <source>
        <dbReference type="SAM" id="Phobius"/>
    </source>
</evidence>
<accession>A0A564ZUG0</accession>
<proteinExistence type="predicted"/>
<feature type="transmembrane region" description="Helical" evidence="2">
    <location>
        <begin position="429"/>
        <end position="448"/>
    </location>
</feature>